<proteinExistence type="predicted"/>
<organism evidence="1 2">
    <name type="scientific">Rhabditophanes sp. KR3021</name>
    <dbReference type="NCBI Taxonomy" id="114890"/>
    <lineage>
        <taxon>Eukaryota</taxon>
        <taxon>Metazoa</taxon>
        <taxon>Ecdysozoa</taxon>
        <taxon>Nematoda</taxon>
        <taxon>Chromadorea</taxon>
        <taxon>Rhabditida</taxon>
        <taxon>Tylenchina</taxon>
        <taxon>Panagrolaimomorpha</taxon>
        <taxon>Strongyloidoidea</taxon>
        <taxon>Alloionematidae</taxon>
        <taxon>Rhabditophanes</taxon>
    </lineage>
</organism>
<dbReference type="WBParaSite" id="RSKR_0000236600.1">
    <property type="protein sequence ID" value="RSKR_0000236600.1"/>
    <property type="gene ID" value="RSKR_0000236600"/>
</dbReference>
<evidence type="ECO:0000313" key="2">
    <source>
        <dbReference type="WBParaSite" id="RSKR_0000236600.1"/>
    </source>
</evidence>
<reference evidence="2" key="1">
    <citation type="submission" date="2016-11" db="UniProtKB">
        <authorList>
            <consortium name="WormBaseParasite"/>
        </authorList>
    </citation>
    <scope>IDENTIFICATION</scope>
    <source>
        <strain evidence="2">KR3021</strain>
    </source>
</reference>
<protein>
    <submittedName>
        <fullName evidence="2">Lipase_3 domain-containing protein</fullName>
    </submittedName>
</protein>
<accession>A0AC35TNT1</accession>
<sequence length="352" mass="38626">MIQGKILLLGLATLVVLVSAKCGNYNQNCGGCAAATSGFSKCVYCVGSGLCTDSDQADCDNVNIITHAFDCPRSPPNDWNYSDDFGRKKVLPLVCATNNDGAGIQTCLDNNFQDTKLIKQYTVKCDKDGDTCSAYLAVNKADKSIIVAYRGSKGMMQLAVEGGDFLFNVVKAFPPTGGNVDKYFYDAYYDILNLGLQSDLQLQIVANPTFELWTVGHSLGGSMAAMAAAHFVKLNYFKTEKVKLFTVGEPRTGDISFAEGHDALVKYTYRIVNHRDIIVNMPARVYDDLFDSPFHHRFEIWYPHGMAVGQGFQVCTRADDGACSNSINHDSTDDHTHYFNVDMAAYSKNGCK</sequence>
<name>A0AC35TNT1_9BILA</name>
<evidence type="ECO:0000313" key="1">
    <source>
        <dbReference type="Proteomes" id="UP000095286"/>
    </source>
</evidence>
<dbReference type="Proteomes" id="UP000095286">
    <property type="component" value="Unplaced"/>
</dbReference>